<dbReference type="AlphaFoldDB" id="A0A939DBY4"/>
<comment type="caution">
    <text evidence="2">The sequence shown here is derived from an EMBL/GenBank/DDBJ whole genome shotgun (WGS) entry which is preliminary data.</text>
</comment>
<name>A0A939DBY4_9GAMM</name>
<accession>A0A939DBY4</accession>
<evidence type="ECO:0000313" key="3">
    <source>
        <dbReference type="Proteomes" id="UP000664303"/>
    </source>
</evidence>
<evidence type="ECO:0000256" key="1">
    <source>
        <dbReference type="SAM" id="Coils"/>
    </source>
</evidence>
<evidence type="ECO:0000313" key="2">
    <source>
        <dbReference type="EMBL" id="MBN7795204.1"/>
    </source>
</evidence>
<sequence>MVVAAVACAWAWQLQEQLGQANHQMERYAERIADLEARLSDTDEGLSQNTQAMAVKIKELYSEVDKLWASAWRRNKAKIEELEVARDSQAKKVAAAEKSISATESQLKGATADLAKLKGVAGDLERLMDSARANGAEVERVADSLNKINLELAKLNKRVQSNEEWVGSINAFRRQINATISDLQASIRSLQASPAAAPAP</sequence>
<proteinExistence type="predicted"/>
<dbReference type="Gene3D" id="1.10.287.1490">
    <property type="match status" value="1"/>
</dbReference>
<dbReference type="SUPFAM" id="SSF57997">
    <property type="entry name" value="Tropomyosin"/>
    <property type="match status" value="1"/>
</dbReference>
<keyword evidence="1" id="KW-0175">Coiled coil</keyword>
<keyword evidence="3" id="KW-1185">Reference proteome</keyword>
<dbReference type="EMBL" id="JAFKCZ010000001">
    <property type="protein sequence ID" value="MBN7795204.1"/>
    <property type="molecule type" value="Genomic_DNA"/>
</dbReference>
<protein>
    <submittedName>
        <fullName evidence="2">Uncharacterized protein</fullName>
    </submittedName>
</protein>
<organism evidence="2 3">
    <name type="scientific">Parahaliea mediterranea</name>
    <dbReference type="NCBI Taxonomy" id="651086"/>
    <lineage>
        <taxon>Bacteria</taxon>
        <taxon>Pseudomonadati</taxon>
        <taxon>Pseudomonadota</taxon>
        <taxon>Gammaproteobacteria</taxon>
        <taxon>Cellvibrionales</taxon>
        <taxon>Halieaceae</taxon>
        <taxon>Parahaliea</taxon>
    </lineage>
</organism>
<feature type="coiled-coil region" evidence="1">
    <location>
        <begin position="79"/>
        <end position="158"/>
    </location>
</feature>
<dbReference type="Proteomes" id="UP000664303">
    <property type="component" value="Unassembled WGS sequence"/>
</dbReference>
<reference evidence="2" key="1">
    <citation type="submission" date="2021-02" db="EMBL/GenBank/DDBJ databases">
        <title>PHA producing bacteria isolated from coastal sediment in Guangdong, Shenzhen.</title>
        <authorList>
            <person name="Zheng W."/>
            <person name="Yu S."/>
            <person name="Huang Y."/>
        </authorList>
    </citation>
    <scope>NUCLEOTIDE SEQUENCE</scope>
    <source>
        <strain evidence="2">TN14-10</strain>
    </source>
</reference>
<feature type="coiled-coil region" evidence="1">
    <location>
        <begin position="11"/>
        <end position="45"/>
    </location>
</feature>
<gene>
    <name evidence="2" type="ORF">JYP50_01290</name>
</gene>